<feature type="compositionally biased region" description="Polar residues" evidence="13">
    <location>
        <begin position="637"/>
        <end position="654"/>
    </location>
</feature>
<comment type="subcellular location">
    <subcellularLocation>
        <location evidence="1">Nucleus</location>
    </subcellularLocation>
</comment>
<feature type="compositionally biased region" description="Basic and acidic residues" evidence="13">
    <location>
        <begin position="1000"/>
        <end position="1010"/>
    </location>
</feature>
<dbReference type="EMBL" id="OV696691">
    <property type="protein sequence ID" value="CAH1268612.1"/>
    <property type="molecule type" value="Genomic_DNA"/>
</dbReference>
<feature type="compositionally biased region" description="Polar residues" evidence="13">
    <location>
        <begin position="1299"/>
        <end position="1327"/>
    </location>
</feature>
<feature type="compositionally biased region" description="Basic and acidic residues" evidence="13">
    <location>
        <begin position="584"/>
        <end position="595"/>
    </location>
</feature>
<dbReference type="Gene3D" id="6.10.250.2670">
    <property type="match status" value="1"/>
</dbReference>
<keyword evidence="9" id="KW-0804">Transcription</keyword>
<feature type="compositionally biased region" description="Basic and acidic residues" evidence="13">
    <location>
        <begin position="861"/>
        <end position="873"/>
    </location>
</feature>
<feature type="compositionally biased region" description="Basic and acidic residues" evidence="13">
    <location>
        <begin position="907"/>
        <end position="922"/>
    </location>
</feature>
<keyword evidence="6" id="KW-0562">Pair-rule protein</keyword>
<keyword evidence="16" id="KW-1185">Reference proteome</keyword>
<evidence type="ECO:0000256" key="7">
    <source>
        <dbReference type="ARBA" id="ARBA00023015"/>
    </source>
</evidence>
<dbReference type="Pfam" id="PF05110">
    <property type="entry name" value="AF-4"/>
    <property type="match status" value="1"/>
</dbReference>
<feature type="compositionally biased region" description="Basic and acidic residues" evidence="13">
    <location>
        <begin position="308"/>
        <end position="323"/>
    </location>
</feature>
<keyword evidence="4" id="KW-0217">Developmental protein</keyword>
<feature type="compositionally biased region" description="Basic residues" evidence="13">
    <location>
        <begin position="1027"/>
        <end position="1037"/>
    </location>
</feature>
<sequence length="1405" mass="151409">MASTSSGSVDRVELRRQAQLQRAGMKVSTETPVVSKPLFDAPVKIEPPPDDHVYRKTQETLGQFSLIRHSMLSSQNQYLLGIPKGPQTPVLNKTADSVWASKFPQNGQLAPQKGVAAHHPKQSGRSSSSERSRGRGSKSPADKRGHGRSVNHKSSSLAHVPKGAADKPEDKKRQEEPRGKEPEGSRPRTSEAGHEKRKSGGGSKRPAVSPHNPAKDGQGATGHSHSSKAAEPYSKPAQHSKPEKSPPVQPDSSSSLSSVKMEASSTKDDAFQMPAPLSTAPGSHRPSHSGGKGGDRAEERLNGLLAGVKKEGGEKELSREDVKRKLKLTMPDTSEEARLNSSGGLKSAGTEKVETILKEMTEVGPPLTGIHTPIKTDVSKFPFPANQDMPSLQLSHTKRKTAAESSGGGKTKPMGPSSELKKYFLDMSDSEDDDDQVRQTKAAGRHAQKMRSPARRTPMLSSGSSSSSSGSEDSSDSDSDGSSSSDESVQDAPPPASPPKQESDTTNWGLASFVNPVKRDSPGNTFPLLVSAGGGTSASNSQTSAALPMGLFGADEGPLSSAGFMTSSDSHGFDVNDILQPLDSSKELDPDHKDNYSATKINGLRMKISKKGGTEPESNSSSTSSRSKETASKKSSVGKSPSAASRNSSKTAANRTPRKGADKKPAEKPASASNAKAESSEKTKANSSSKAGQTTPSNKTNWAEPSPKTERTTKTVQGKKSSDKKGKRTPQTSSKVKSKEFIDSDSESDLEVDVVNISPEKGAKASPSPRAKLNNTSKPKARDSGKKAAASSSGGGQEKAPLSVDVLSSDNSLLSPLNEPLLSPIEGDLASTVPKITYGNNGIPKSLIVSIDLSLLDRIPARKDSSRQGDSKKSGSSSESKPRSKVQKRKRDNSQSQADTAGASTTEEVHTKRPKKEKETTTDSKATPTRSLPTPTRTVPTPATSLSTPTRSLPTPTRTPTQATPTRTTPTRTPPSSRQDTEKGRGSARRSSVSSTSSRLSEESAKTDRSTKRRKVERQTSQESSKKKEKKSKKTPKKQVPSRCQDWDAPPVIVPEHSQNGVAAEIVAKATNGHAAGSQWGELATGQAGGKTWDRHDPRGDIPYFNSKTDVEDRPLSADHYLTEAKNLKHLADGLADKNQKTLTYVDAVLYFIQCGNAMESDPHLSESKSPSTMYLETVDLIKKMCQKYYKHLFDCRTLDWRFILRFNSHHMHNQSQDQTTSDKKLAVLCLRCQSLLYMKLFKLKKDYAMKYSKALTDHFKNPPKNTQVPSPYQHNWNGARGTGTPSPMSPTPSPAGSVTSVGSQGSNNGDLTLNTPTQNKLSNGTSASSVTIPQRIHSLMQEHIKITNHLLYSQDLWEQANTLAQDNPEFFRRLDQRFGALTLHSTLIELVRYVRQGLQWLKES</sequence>
<feature type="compositionally biased region" description="Acidic residues" evidence="13">
    <location>
        <begin position="743"/>
        <end position="752"/>
    </location>
</feature>
<dbReference type="GO" id="GO:0007366">
    <property type="term" value="P:periodic partitioning by pair rule gene"/>
    <property type="evidence" value="ECO:0007669"/>
    <property type="project" value="UniProtKB-KW"/>
</dbReference>
<feature type="region of interest" description="Disordered" evidence="13">
    <location>
        <begin position="379"/>
        <end position="527"/>
    </location>
</feature>
<evidence type="ECO:0000259" key="14">
    <source>
        <dbReference type="Pfam" id="PF18876"/>
    </source>
</evidence>
<feature type="region of interest" description="Disordered" evidence="13">
    <location>
        <begin position="576"/>
        <end position="804"/>
    </location>
</feature>
<feature type="compositionally biased region" description="Polar residues" evidence="13">
    <location>
        <begin position="1264"/>
        <end position="1277"/>
    </location>
</feature>
<proteinExistence type="inferred from homology"/>
<feature type="region of interest" description="Disordered" evidence="13">
    <location>
        <begin position="861"/>
        <end position="1053"/>
    </location>
</feature>
<feature type="compositionally biased region" description="Polar residues" evidence="13">
    <location>
        <begin position="894"/>
        <end position="906"/>
    </location>
</feature>
<gene>
    <name evidence="15" type="primary">AFF4</name>
    <name evidence="15" type="ORF">BLAG_LOCUS21501</name>
</gene>
<name>A0A8K0A3I1_BRALA</name>
<evidence type="ECO:0000256" key="12">
    <source>
        <dbReference type="ARBA" id="ARBA00032149"/>
    </source>
</evidence>
<evidence type="ECO:0000256" key="8">
    <source>
        <dbReference type="ARBA" id="ARBA00023125"/>
    </source>
</evidence>
<evidence type="ECO:0000256" key="1">
    <source>
        <dbReference type="ARBA" id="ARBA00004123"/>
    </source>
</evidence>
<evidence type="ECO:0000313" key="15">
    <source>
        <dbReference type="EMBL" id="CAH1268612.1"/>
    </source>
</evidence>
<evidence type="ECO:0000256" key="4">
    <source>
        <dbReference type="ARBA" id="ARBA00022473"/>
    </source>
</evidence>
<evidence type="ECO:0000256" key="3">
    <source>
        <dbReference type="ARBA" id="ARBA00021888"/>
    </source>
</evidence>
<evidence type="ECO:0000256" key="13">
    <source>
        <dbReference type="SAM" id="MobiDB-lite"/>
    </source>
</evidence>
<dbReference type="InterPro" id="IPR043640">
    <property type="entry name" value="AF4/FMR2_CHD"/>
</dbReference>
<feature type="compositionally biased region" description="Basic residues" evidence="13">
    <location>
        <begin position="443"/>
        <end position="454"/>
    </location>
</feature>
<feature type="compositionally biased region" description="Low complexity" evidence="13">
    <location>
        <begin position="668"/>
        <end position="677"/>
    </location>
</feature>
<feature type="domain" description="AF4/FMR2 C-terminal homology" evidence="14">
    <location>
        <begin position="1108"/>
        <end position="1404"/>
    </location>
</feature>
<organism evidence="15 16">
    <name type="scientific">Branchiostoma lanceolatum</name>
    <name type="common">Common lancelet</name>
    <name type="synonym">Amphioxus lanceolatum</name>
    <dbReference type="NCBI Taxonomy" id="7740"/>
    <lineage>
        <taxon>Eukaryota</taxon>
        <taxon>Metazoa</taxon>
        <taxon>Chordata</taxon>
        <taxon>Cephalochordata</taxon>
        <taxon>Leptocardii</taxon>
        <taxon>Amphioxiformes</taxon>
        <taxon>Branchiostomatidae</taxon>
        <taxon>Branchiostoma</taxon>
    </lineage>
</organism>
<evidence type="ECO:0000256" key="9">
    <source>
        <dbReference type="ARBA" id="ARBA00023163"/>
    </source>
</evidence>
<dbReference type="PANTHER" id="PTHR10528:SF17">
    <property type="entry name" value="AF4_FMR2 FAMILY MEMBER LILLI"/>
    <property type="match status" value="1"/>
</dbReference>
<dbReference type="GO" id="GO:0003677">
    <property type="term" value="F:DNA binding"/>
    <property type="evidence" value="ECO:0007669"/>
    <property type="project" value="UniProtKB-KW"/>
</dbReference>
<feature type="compositionally biased region" description="Low complexity" evidence="13">
    <location>
        <begin position="615"/>
        <end position="625"/>
    </location>
</feature>
<feature type="compositionally biased region" description="Polar residues" evidence="13">
    <location>
        <begin position="692"/>
        <end position="703"/>
    </location>
</feature>
<feature type="compositionally biased region" description="Low complexity" evidence="13">
    <location>
        <begin position="252"/>
        <end position="264"/>
    </location>
</feature>
<dbReference type="OrthoDB" id="6382204at2759"/>
<evidence type="ECO:0000256" key="11">
    <source>
        <dbReference type="ARBA" id="ARBA00024653"/>
    </source>
</evidence>
<dbReference type="GO" id="GO:0010468">
    <property type="term" value="P:regulation of gene expression"/>
    <property type="evidence" value="ECO:0007669"/>
    <property type="project" value="InterPro"/>
</dbReference>
<evidence type="ECO:0000313" key="16">
    <source>
        <dbReference type="Proteomes" id="UP000838412"/>
    </source>
</evidence>
<evidence type="ECO:0000256" key="10">
    <source>
        <dbReference type="ARBA" id="ARBA00023242"/>
    </source>
</evidence>
<feature type="compositionally biased region" description="Basic and acidic residues" evidence="13">
    <location>
        <begin position="1017"/>
        <end position="1026"/>
    </location>
</feature>
<keyword evidence="5" id="KW-0597">Phosphoprotein</keyword>
<keyword evidence="10" id="KW-0539">Nucleus</keyword>
<reference evidence="15" key="1">
    <citation type="submission" date="2022-01" db="EMBL/GenBank/DDBJ databases">
        <authorList>
            <person name="Braso-Vives M."/>
        </authorList>
    </citation>
    <scope>NUCLEOTIDE SEQUENCE</scope>
</reference>
<accession>A0A8K0A3I1</accession>
<protein>
    <recommendedName>
        <fullName evidence="3">AF4/FMR2 family member lilli</fullName>
    </recommendedName>
    <alternativeName>
        <fullName evidence="12">Protein lilliputian</fullName>
    </alternativeName>
</protein>
<feature type="compositionally biased region" description="Basic and acidic residues" evidence="13">
    <location>
        <begin position="164"/>
        <end position="194"/>
    </location>
</feature>
<keyword evidence="8" id="KW-0238">DNA-binding</keyword>
<dbReference type="Pfam" id="PF18876">
    <property type="entry name" value="AFF4_CHD"/>
    <property type="match status" value="1"/>
</dbReference>
<feature type="compositionally biased region" description="Low complexity" evidence="13">
    <location>
        <begin position="989"/>
        <end position="999"/>
    </location>
</feature>
<feature type="compositionally biased region" description="Low complexity" evidence="13">
    <location>
        <begin position="461"/>
        <end position="472"/>
    </location>
</feature>
<comment type="function">
    <text evidence="11">Has a role in transcriptional regulation. Acts in parallel with the Ras/MAPK and the PI3K/PKB pathways in the control of cell identity and cellular growth. Essential for regulation of the cytoskeleton and cell growth but not for cell proliferation or growth rate. Required specifically for the microtubule-based basal transport of lipid droplets. Plays a partially redundant function downstream of Raf in cell fate specification in the developing eye. Pair-rule protein that regulates embryonic cellularization, gastrulation and segmentation.</text>
</comment>
<feature type="compositionally biased region" description="Low complexity" evidence="13">
    <location>
        <begin position="787"/>
        <end position="804"/>
    </location>
</feature>
<dbReference type="PANTHER" id="PTHR10528">
    <property type="entry name" value="AF4/FMR2 FAMILY MEMBER"/>
    <property type="match status" value="1"/>
</dbReference>
<dbReference type="GO" id="GO:0032783">
    <property type="term" value="C:super elongation complex"/>
    <property type="evidence" value="ECO:0007669"/>
    <property type="project" value="TreeGrafter"/>
</dbReference>
<evidence type="ECO:0000256" key="2">
    <source>
        <dbReference type="ARBA" id="ARBA00007354"/>
    </source>
</evidence>
<comment type="similarity">
    <text evidence="2">Belongs to the AF4 family.</text>
</comment>
<keyword evidence="7" id="KW-0805">Transcription regulation</keyword>
<evidence type="ECO:0000256" key="6">
    <source>
        <dbReference type="ARBA" id="ARBA00022788"/>
    </source>
</evidence>
<dbReference type="InterPro" id="IPR007797">
    <property type="entry name" value="AF4/FMR2"/>
</dbReference>
<feature type="region of interest" description="Disordered" evidence="13">
    <location>
        <begin position="110"/>
        <end position="350"/>
    </location>
</feature>
<dbReference type="Proteomes" id="UP000838412">
    <property type="component" value="Chromosome 6"/>
</dbReference>
<feature type="region of interest" description="Disordered" evidence="13">
    <location>
        <begin position="1260"/>
        <end position="1327"/>
    </location>
</feature>
<evidence type="ECO:0000256" key="5">
    <source>
        <dbReference type="ARBA" id="ARBA00022553"/>
    </source>
</evidence>
<feature type="compositionally biased region" description="Low complexity" evidence="13">
    <location>
        <begin position="926"/>
        <end position="975"/>
    </location>
</feature>